<dbReference type="Pfam" id="PF00733">
    <property type="entry name" value="Asn_synthase"/>
    <property type="match status" value="1"/>
</dbReference>
<evidence type="ECO:0000256" key="6">
    <source>
        <dbReference type="ARBA" id="ARBA00022962"/>
    </source>
</evidence>
<reference evidence="12 13" key="1">
    <citation type="submission" date="2016-08" db="EMBL/GenBank/DDBJ databases">
        <authorList>
            <person name="Seilhamer J.J."/>
        </authorList>
    </citation>
    <scope>NUCLEOTIDE SEQUENCE [LARGE SCALE GENOMIC DNA]</scope>
    <source>
        <strain evidence="12 13">CFBP7245</strain>
    </source>
</reference>
<comment type="similarity">
    <text evidence="2">Belongs to the asparagine synthetase family.</text>
</comment>
<dbReference type="NCBIfam" id="TIGR01536">
    <property type="entry name" value="asn_synth_AEB"/>
    <property type="match status" value="1"/>
</dbReference>
<dbReference type="InterPro" id="IPR029055">
    <property type="entry name" value="Ntn_hydrolases_N"/>
</dbReference>
<evidence type="ECO:0000313" key="13">
    <source>
        <dbReference type="Proteomes" id="UP000238908"/>
    </source>
</evidence>
<feature type="active site" description="For GATase activity" evidence="8">
    <location>
        <position position="2"/>
    </location>
</feature>
<accession>A0A2S7C1Y7</accession>
<comment type="caution">
    <text evidence="12">The sequence shown here is derived from an EMBL/GenBank/DDBJ whole genome shotgun (WGS) entry which is preliminary data.</text>
</comment>
<evidence type="ECO:0000256" key="5">
    <source>
        <dbReference type="ARBA" id="ARBA00022840"/>
    </source>
</evidence>
<dbReference type="SUPFAM" id="SSF56235">
    <property type="entry name" value="N-terminal nucleophile aminohydrolases (Ntn hydrolases)"/>
    <property type="match status" value="1"/>
</dbReference>
<dbReference type="Pfam" id="PF13537">
    <property type="entry name" value="GATase_7"/>
    <property type="match status" value="1"/>
</dbReference>
<evidence type="ECO:0000259" key="11">
    <source>
        <dbReference type="PROSITE" id="PS51278"/>
    </source>
</evidence>
<dbReference type="InterPro" id="IPR006426">
    <property type="entry name" value="Asn_synth_AEB"/>
</dbReference>
<name>A0A2S7C1Y7_9XANT</name>
<organism evidence="12 13">
    <name type="scientific">Xanthomonas dyei</name>
    <dbReference type="NCBI Taxonomy" id="743699"/>
    <lineage>
        <taxon>Bacteria</taxon>
        <taxon>Pseudomonadati</taxon>
        <taxon>Pseudomonadota</taxon>
        <taxon>Gammaproteobacteria</taxon>
        <taxon>Lysobacterales</taxon>
        <taxon>Lysobacteraceae</taxon>
        <taxon>Xanthomonas</taxon>
    </lineage>
</organism>
<dbReference type="SUPFAM" id="SSF52402">
    <property type="entry name" value="Adenine nucleotide alpha hydrolases-like"/>
    <property type="match status" value="1"/>
</dbReference>
<feature type="binding site" evidence="9">
    <location>
        <position position="100"/>
    </location>
    <ligand>
        <name>L-glutamine</name>
        <dbReference type="ChEBI" id="CHEBI:58359"/>
    </ligand>
</feature>
<gene>
    <name evidence="12" type="primary">asnB</name>
    <name evidence="12" type="ORF">XdyCFBP7245_12505</name>
</gene>
<dbReference type="InterPro" id="IPR001962">
    <property type="entry name" value="Asn_synthase"/>
</dbReference>
<evidence type="ECO:0000256" key="2">
    <source>
        <dbReference type="ARBA" id="ARBA00005752"/>
    </source>
</evidence>
<evidence type="ECO:0000256" key="3">
    <source>
        <dbReference type="ARBA" id="ARBA00012737"/>
    </source>
</evidence>
<comment type="pathway">
    <text evidence="1">Amino-acid biosynthesis; L-asparagine biosynthesis; L-asparagine from L-aspartate (L-Gln route): step 1/1.</text>
</comment>
<keyword evidence="8" id="KW-0028">Amino-acid biosynthesis</keyword>
<dbReference type="RefSeq" id="WP_104615949.1">
    <property type="nucleotide sequence ID" value="NZ_CP167817.1"/>
</dbReference>
<dbReference type="InterPro" id="IPR017932">
    <property type="entry name" value="GATase_2_dom"/>
</dbReference>
<dbReference type="GO" id="GO:0005829">
    <property type="term" value="C:cytosol"/>
    <property type="evidence" value="ECO:0007669"/>
    <property type="project" value="TreeGrafter"/>
</dbReference>
<dbReference type="InterPro" id="IPR014729">
    <property type="entry name" value="Rossmann-like_a/b/a_fold"/>
</dbReference>
<dbReference type="Proteomes" id="UP000238908">
    <property type="component" value="Unassembled WGS sequence"/>
</dbReference>
<feature type="domain" description="Glutamine amidotransferase type-2" evidence="11">
    <location>
        <begin position="2"/>
        <end position="213"/>
    </location>
</feature>
<dbReference type="PIRSF" id="PIRSF001589">
    <property type="entry name" value="Asn_synthetase_glu-h"/>
    <property type="match status" value="1"/>
</dbReference>
<dbReference type="Gene3D" id="3.60.20.10">
    <property type="entry name" value="Glutamine Phosphoribosylpyrophosphate, subunit 1, domain 1"/>
    <property type="match status" value="1"/>
</dbReference>
<dbReference type="EMBL" id="MDEE01000017">
    <property type="protein sequence ID" value="PPU55596.1"/>
    <property type="molecule type" value="Genomic_DNA"/>
</dbReference>
<evidence type="ECO:0000256" key="8">
    <source>
        <dbReference type="PIRSR" id="PIRSR001589-1"/>
    </source>
</evidence>
<feature type="site" description="Important for beta-aspartyl-AMP intermediate formation" evidence="10">
    <location>
        <position position="364"/>
    </location>
</feature>
<dbReference type="GO" id="GO:0004066">
    <property type="term" value="F:asparagine synthase (glutamine-hydrolyzing) activity"/>
    <property type="evidence" value="ECO:0007669"/>
    <property type="project" value="UniProtKB-EC"/>
</dbReference>
<feature type="binding site" evidence="9">
    <location>
        <begin position="362"/>
        <end position="363"/>
    </location>
    <ligand>
        <name>ATP</name>
        <dbReference type="ChEBI" id="CHEBI:30616"/>
    </ligand>
</feature>
<dbReference type="CDD" id="cd01991">
    <property type="entry name" value="Asn_synthase_B_C"/>
    <property type="match status" value="1"/>
</dbReference>
<keyword evidence="8" id="KW-0061">Asparagine biosynthesis</keyword>
<dbReference type="PANTHER" id="PTHR43284:SF1">
    <property type="entry name" value="ASPARAGINE SYNTHETASE"/>
    <property type="match status" value="1"/>
</dbReference>
<dbReference type="PANTHER" id="PTHR43284">
    <property type="entry name" value="ASPARAGINE SYNTHETASE (GLUTAMINE-HYDROLYZING)"/>
    <property type="match status" value="1"/>
</dbReference>
<keyword evidence="5 9" id="KW-0067">ATP-binding</keyword>
<dbReference type="GO" id="GO:0006529">
    <property type="term" value="P:asparagine biosynthetic process"/>
    <property type="evidence" value="ECO:0007669"/>
    <property type="project" value="UniProtKB-KW"/>
</dbReference>
<evidence type="ECO:0000256" key="9">
    <source>
        <dbReference type="PIRSR" id="PIRSR001589-2"/>
    </source>
</evidence>
<evidence type="ECO:0000256" key="10">
    <source>
        <dbReference type="PIRSR" id="PIRSR001589-3"/>
    </source>
</evidence>
<dbReference type="Gene3D" id="3.40.50.620">
    <property type="entry name" value="HUPs"/>
    <property type="match status" value="1"/>
</dbReference>
<dbReference type="PROSITE" id="PS51278">
    <property type="entry name" value="GATASE_TYPE_2"/>
    <property type="match status" value="1"/>
</dbReference>
<protein>
    <recommendedName>
        <fullName evidence="3">asparagine synthase (glutamine-hydrolyzing)</fullName>
        <ecNumber evidence="3">6.3.5.4</ecNumber>
    </recommendedName>
</protein>
<dbReference type="EC" id="6.3.5.4" evidence="3"/>
<evidence type="ECO:0000256" key="1">
    <source>
        <dbReference type="ARBA" id="ARBA00005187"/>
    </source>
</evidence>
<comment type="catalytic activity">
    <reaction evidence="7">
        <text>L-aspartate + L-glutamine + ATP + H2O = L-asparagine + L-glutamate + AMP + diphosphate + H(+)</text>
        <dbReference type="Rhea" id="RHEA:12228"/>
        <dbReference type="ChEBI" id="CHEBI:15377"/>
        <dbReference type="ChEBI" id="CHEBI:15378"/>
        <dbReference type="ChEBI" id="CHEBI:29985"/>
        <dbReference type="ChEBI" id="CHEBI:29991"/>
        <dbReference type="ChEBI" id="CHEBI:30616"/>
        <dbReference type="ChEBI" id="CHEBI:33019"/>
        <dbReference type="ChEBI" id="CHEBI:58048"/>
        <dbReference type="ChEBI" id="CHEBI:58359"/>
        <dbReference type="ChEBI" id="CHEBI:456215"/>
        <dbReference type="EC" id="6.3.5.4"/>
    </reaction>
</comment>
<dbReference type="CDD" id="cd00712">
    <property type="entry name" value="AsnB"/>
    <property type="match status" value="1"/>
</dbReference>
<dbReference type="AlphaFoldDB" id="A0A2S7C1Y7"/>
<evidence type="ECO:0000256" key="4">
    <source>
        <dbReference type="ARBA" id="ARBA00022741"/>
    </source>
</evidence>
<evidence type="ECO:0000256" key="7">
    <source>
        <dbReference type="ARBA" id="ARBA00048741"/>
    </source>
</evidence>
<sequence length="672" mass="75667">MCGFVGIFHRDGARFEQHDMLHAMNQTIVHRGPDDAGIHLSGPVGLGFRRLSVIDVPGGHQPMIDEHTGVALVFNGEIYNYKQLRQQLEALGAQFRTRSDTEVLLRSFIQWGAQCVERLSGMFAFAAWDPRTCTLTLARDRLGVKPLYWTQIGSDFVFASEVKAFFQHHGFERRADLDGISSYLSFRQPVWDNTYFEGVHKLLPGEMLVVTLAQLHRHRYWALPTPMPEQRRSEADWLETLSEKLDAAVRRCLVSDVPLGAYLSGGLDSNIMVALMARHMTSPPQTFSVGYGTHGYDEGAYAAEAAAAVGAEHTHLVIDRKEYIDGMAPLIVQCDAPLMIPQMVAGLKLSKEIRRHVKVALSGDGADELFGGYGRVMRSPFDWKKIAAAQRVLGPAAQWLSKLGRDPYGPVSNLGCARQIEHFFNVYHWMPLDEKMALFSPDVRSRLNGDRKTLAPFEEAFEQTRDCDPHDRVLHVFQKIHLGCVLDKVDTIGMLASLEGRVPFVDHELVETFVHMPHRLKMKWRSPLALIRALGTSAFNASEVLDQNKYLLRTSAQRLLPPHLAQRKKMGFPTPLDDWLKAGMLDDAKAILLDRRSRERGLFDARRLEHFLSHPQSLDYDFYGKKVWMLMNVELWFRGVVEAVPAASAASPLHTAPITADADAHSAHVQMH</sequence>
<dbReference type="InterPro" id="IPR051786">
    <property type="entry name" value="ASN_synthetase/amidase"/>
</dbReference>
<keyword evidence="4 9" id="KW-0547">Nucleotide-binding</keyword>
<dbReference type="InterPro" id="IPR033738">
    <property type="entry name" value="AsnB_N"/>
</dbReference>
<proteinExistence type="inferred from homology"/>
<keyword evidence="6 8" id="KW-0315">Glutamine amidotransferase</keyword>
<feature type="binding site" evidence="9">
    <location>
        <position position="289"/>
    </location>
    <ligand>
        <name>ATP</name>
        <dbReference type="ChEBI" id="CHEBI:30616"/>
    </ligand>
</feature>
<evidence type="ECO:0000313" key="12">
    <source>
        <dbReference type="EMBL" id="PPU55596.1"/>
    </source>
</evidence>
<dbReference type="GO" id="GO:0005524">
    <property type="term" value="F:ATP binding"/>
    <property type="evidence" value="ECO:0007669"/>
    <property type="project" value="UniProtKB-KW"/>
</dbReference>